<evidence type="ECO:0000313" key="9">
    <source>
        <dbReference type="Proteomes" id="UP000186817"/>
    </source>
</evidence>
<dbReference type="GO" id="GO:0045842">
    <property type="term" value="P:positive regulation of mitotic metaphase/anaphase transition"/>
    <property type="evidence" value="ECO:0007669"/>
    <property type="project" value="TreeGrafter"/>
</dbReference>
<evidence type="ECO:0000256" key="4">
    <source>
        <dbReference type="ARBA" id="ARBA00022786"/>
    </source>
</evidence>
<feature type="region of interest" description="Disordered" evidence="7">
    <location>
        <begin position="1034"/>
        <end position="1064"/>
    </location>
</feature>
<keyword evidence="4" id="KW-0833">Ubl conjugation pathway</keyword>
<accession>A0A1Q9F0W5</accession>
<dbReference type="PANTHER" id="PTHR12558:SF9">
    <property type="entry name" value="CELL DIVISION CYCLE PROTEIN 16 HOMOLOG"/>
    <property type="match status" value="1"/>
</dbReference>
<evidence type="ECO:0000256" key="3">
    <source>
        <dbReference type="ARBA" id="ARBA00022776"/>
    </source>
</evidence>
<dbReference type="InterPro" id="IPR011990">
    <property type="entry name" value="TPR-like_helical_dom_sf"/>
</dbReference>
<keyword evidence="2" id="KW-0677">Repeat</keyword>
<dbReference type="Gene3D" id="1.25.40.10">
    <property type="entry name" value="Tetratricopeptide repeat domain"/>
    <property type="match status" value="1"/>
</dbReference>
<evidence type="ECO:0000256" key="5">
    <source>
        <dbReference type="ARBA" id="ARBA00022803"/>
    </source>
</evidence>
<dbReference type="GO" id="GO:0016567">
    <property type="term" value="P:protein ubiquitination"/>
    <property type="evidence" value="ECO:0007669"/>
    <property type="project" value="TreeGrafter"/>
</dbReference>
<keyword evidence="1" id="KW-0132">Cell division</keyword>
<name>A0A1Q9F0W5_SYMMI</name>
<protein>
    <submittedName>
        <fullName evidence="8">Anaphase-promoting complex subunit 6</fullName>
    </submittedName>
</protein>
<evidence type="ECO:0000256" key="6">
    <source>
        <dbReference type="ARBA" id="ARBA00023306"/>
    </source>
</evidence>
<dbReference type="GO" id="GO:0031145">
    <property type="term" value="P:anaphase-promoting complex-dependent catabolic process"/>
    <property type="evidence" value="ECO:0007669"/>
    <property type="project" value="TreeGrafter"/>
</dbReference>
<organism evidence="8 9">
    <name type="scientific">Symbiodinium microadriaticum</name>
    <name type="common">Dinoflagellate</name>
    <name type="synonym">Zooxanthella microadriatica</name>
    <dbReference type="NCBI Taxonomy" id="2951"/>
    <lineage>
        <taxon>Eukaryota</taxon>
        <taxon>Sar</taxon>
        <taxon>Alveolata</taxon>
        <taxon>Dinophyceae</taxon>
        <taxon>Suessiales</taxon>
        <taxon>Symbiodiniaceae</taxon>
        <taxon>Symbiodinium</taxon>
    </lineage>
</organism>
<evidence type="ECO:0000256" key="1">
    <source>
        <dbReference type="ARBA" id="ARBA00022618"/>
    </source>
</evidence>
<gene>
    <name evidence="8" type="primary">APC6</name>
    <name evidence="8" type="ORF">AK812_SmicGene2739</name>
</gene>
<dbReference type="Proteomes" id="UP000186817">
    <property type="component" value="Unassembled WGS sequence"/>
</dbReference>
<keyword evidence="6" id="KW-0131">Cell cycle</keyword>
<feature type="region of interest" description="Disordered" evidence="7">
    <location>
        <begin position="777"/>
        <end position="807"/>
    </location>
</feature>
<reference evidence="8 9" key="1">
    <citation type="submission" date="2016-02" db="EMBL/GenBank/DDBJ databases">
        <title>Genome analysis of coral dinoflagellate symbionts highlights evolutionary adaptations to a symbiotic lifestyle.</title>
        <authorList>
            <person name="Aranda M."/>
            <person name="Li Y."/>
            <person name="Liew Y.J."/>
            <person name="Baumgarten S."/>
            <person name="Simakov O."/>
            <person name="Wilson M."/>
            <person name="Piel J."/>
            <person name="Ashoor H."/>
            <person name="Bougouffa S."/>
            <person name="Bajic V.B."/>
            <person name="Ryu T."/>
            <person name="Ravasi T."/>
            <person name="Bayer T."/>
            <person name="Micklem G."/>
            <person name="Kim H."/>
            <person name="Bhak J."/>
            <person name="Lajeunesse T.C."/>
            <person name="Voolstra C.R."/>
        </authorList>
    </citation>
    <scope>NUCLEOTIDE SEQUENCE [LARGE SCALE GENOMIC DNA]</scope>
    <source>
        <strain evidence="8 9">CCMP2467</strain>
    </source>
</reference>
<keyword evidence="5" id="KW-0802">TPR repeat</keyword>
<sequence>MPLLVTGNLLPLLVMGNLMPLLVTGNLLPLLVTGNLVPLLVMGNVVTGSHRRYRGRRDIVLLVDDNEDPTRFAGSWDKNGLEAEASWRALGIDHHNVFGAKHGFVMPKNDWKDFCSSISNGKPVQCSVCQELVERARVNKEALQDEDTERGVVEVAALADASGPGSTEPSKAVRTTTVYFILQHEARAVHFAAQMKQQRHACAGLRLELSNASDRTNAHHYKSCFRTWALHDYPWHLKQTNVQCWVGEDDVVVVRSQRCVEAKMKQAAGKTACADMGLRTDVAKLATAVFLEQTAEISSQLERMAEVSWQASHPIDMKYLAEQRYPVLYDRLQELLVSIPHSQRNPAMLRFMGRVLDYVDLLVQAKSTSSSNNKELCKMSGTLNGDSVARTMITGILHKAEKVRQGSKRPNTCKLPGVDPSAIAEVGFALASCARQESLMKMLGLIAPKQTGVDIRHDHLPLFFAPGLTAEQANRDDMIAFDETTYTVQPPGVPTANREPFDIYMGPKRLASVTAQSVLQLTGSIWILNNAIFLAQVDAAQFADVPFFRDCSFVKSDCQIPCWRFGSIEYKGHTIFAHNDAATCRSASQVLLLRGLPAAAFRGTDNQSDAQAAWLLNPVLLDLDQWDCFGLAMHMYFAALCTGSWLASHCLDPMSLLRNCLCGYYMLPVDLKDAKAARFFHCITVANLLATLLATFGQSGAADSSLAPWRPGATAEDVCEQHFGRTKSNIVHRLPTVRAAILSAQQLHLRQARKLSKPDMAKLCKWEGLSGDDMTRAYASSSVSPEPSAMGPGLTSRGVDDETKAPETGVASGIVEDGHQLIGRMVIIIDLVRSPEFNGSDAAPWHLTTLPEVLVQDAFQRHLYGSAIFFADKLVSLRAEQEEIYTLAECYFKNREYRRVLHLLKKPLGMPQADRVGKTASCFALLRGKVYEAMENLDLALSGWYQRAVQLDSYCHEALVGSQLLTLEQALVLSRKASDSNAEPDIYRDLLQEISLLKGLALHPEDASSAALMWRHLAFSQSLLTRHERSYRVASPPLRSRRADQAKLSANRGSNENPLEASQTHWPMPSVLKYAAIKRLPQGGGATGGTPAVLGDWKRARPLIRGHFGTSRSAVPKRSGVGDQAFQDRSFL</sequence>
<proteinExistence type="predicted"/>
<dbReference type="GO" id="GO:0051301">
    <property type="term" value="P:cell division"/>
    <property type="evidence" value="ECO:0007669"/>
    <property type="project" value="UniProtKB-KW"/>
</dbReference>
<dbReference type="PANTHER" id="PTHR12558">
    <property type="entry name" value="CELL DIVISION CYCLE 16,23,27"/>
    <property type="match status" value="1"/>
</dbReference>
<dbReference type="Pfam" id="PF12895">
    <property type="entry name" value="ANAPC3"/>
    <property type="match status" value="1"/>
</dbReference>
<evidence type="ECO:0000256" key="7">
    <source>
        <dbReference type="SAM" id="MobiDB-lite"/>
    </source>
</evidence>
<dbReference type="AlphaFoldDB" id="A0A1Q9F0W5"/>
<keyword evidence="3" id="KW-0498">Mitosis</keyword>
<dbReference type="GO" id="GO:0005680">
    <property type="term" value="C:anaphase-promoting complex"/>
    <property type="evidence" value="ECO:0007669"/>
    <property type="project" value="TreeGrafter"/>
</dbReference>
<feature type="compositionally biased region" description="Polar residues" evidence="7">
    <location>
        <begin position="1051"/>
        <end position="1064"/>
    </location>
</feature>
<feature type="region of interest" description="Disordered" evidence="7">
    <location>
        <begin position="1109"/>
        <end position="1132"/>
    </location>
</feature>
<dbReference type="OrthoDB" id="411320at2759"/>
<dbReference type="GO" id="GO:0005737">
    <property type="term" value="C:cytoplasm"/>
    <property type="evidence" value="ECO:0007669"/>
    <property type="project" value="TreeGrafter"/>
</dbReference>
<dbReference type="EMBL" id="LSRX01000030">
    <property type="protein sequence ID" value="OLQ13289.1"/>
    <property type="molecule type" value="Genomic_DNA"/>
</dbReference>
<evidence type="ECO:0000256" key="2">
    <source>
        <dbReference type="ARBA" id="ARBA00022737"/>
    </source>
</evidence>
<comment type="caution">
    <text evidence="8">The sequence shown here is derived from an EMBL/GenBank/DDBJ whole genome shotgun (WGS) entry which is preliminary data.</text>
</comment>
<keyword evidence="9" id="KW-1185">Reference proteome</keyword>
<evidence type="ECO:0000313" key="8">
    <source>
        <dbReference type="EMBL" id="OLQ13289.1"/>
    </source>
</evidence>